<dbReference type="Proteomes" id="UP000616769">
    <property type="component" value="Unassembled WGS sequence"/>
</dbReference>
<dbReference type="GO" id="GO:0032040">
    <property type="term" value="C:small-subunit processome"/>
    <property type="evidence" value="ECO:0007669"/>
    <property type="project" value="InterPro"/>
</dbReference>
<dbReference type="Pfam" id="PF04192">
    <property type="entry name" value="Utp21"/>
    <property type="match status" value="1"/>
</dbReference>
<dbReference type="VEuPathDB" id="VectorBase:SSCA002317"/>
<dbReference type="OrthoDB" id="6497870at2759"/>
<feature type="domain" description="WDR36/Utp21 C-terminal" evidence="1">
    <location>
        <begin position="11"/>
        <end position="73"/>
    </location>
</feature>
<dbReference type="InterPro" id="IPR007319">
    <property type="entry name" value="WDR36/Utp21_C"/>
</dbReference>
<accession>A0A132A3K9</accession>
<reference evidence="2 3" key="1">
    <citation type="journal article" date="2015" name="Parasit. Vectors">
        <title>Draft genome of the scabies mite.</title>
        <authorList>
            <person name="Rider S.D.Jr."/>
            <person name="Morgan M.S."/>
            <person name="Arlian L.G."/>
        </authorList>
    </citation>
    <scope>NUCLEOTIDE SEQUENCE [LARGE SCALE GENOMIC DNA]</scope>
    <source>
        <strain evidence="2">Arlian Lab</strain>
    </source>
</reference>
<dbReference type="AlphaFoldDB" id="A0A132A3K9"/>
<name>A0A132A3K9_SARSC</name>
<dbReference type="EMBL" id="JXLN01010345">
    <property type="protein sequence ID" value="KPM05541.1"/>
    <property type="molecule type" value="Genomic_DNA"/>
</dbReference>
<evidence type="ECO:0000313" key="2">
    <source>
        <dbReference type="EMBL" id="KPM05541.1"/>
    </source>
</evidence>
<comment type="caution">
    <text evidence="2">The sequence shown here is derived from an EMBL/GenBank/DDBJ whole genome shotgun (WGS) entry which is preliminary data.</text>
</comment>
<organism evidence="2 3">
    <name type="scientific">Sarcoptes scabiei</name>
    <name type="common">Itch mite</name>
    <name type="synonym">Acarus scabiei</name>
    <dbReference type="NCBI Taxonomy" id="52283"/>
    <lineage>
        <taxon>Eukaryota</taxon>
        <taxon>Metazoa</taxon>
        <taxon>Ecdysozoa</taxon>
        <taxon>Arthropoda</taxon>
        <taxon>Chelicerata</taxon>
        <taxon>Arachnida</taxon>
        <taxon>Acari</taxon>
        <taxon>Acariformes</taxon>
        <taxon>Sarcoptiformes</taxon>
        <taxon>Astigmata</taxon>
        <taxon>Psoroptidia</taxon>
        <taxon>Sarcoptoidea</taxon>
        <taxon>Sarcoptidae</taxon>
        <taxon>Sarcoptinae</taxon>
        <taxon>Sarcoptes</taxon>
    </lineage>
</organism>
<gene>
    <name evidence="2" type="ORF">QR98_0040060</name>
</gene>
<dbReference type="GO" id="GO:0006364">
    <property type="term" value="P:rRNA processing"/>
    <property type="evidence" value="ECO:0007669"/>
    <property type="project" value="InterPro"/>
</dbReference>
<protein>
    <submittedName>
        <fullName evidence="2">WD domain containing protein 8</fullName>
    </submittedName>
</protein>
<evidence type="ECO:0000313" key="3">
    <source>
        <dbReference type="Proteomes" id="UP000616769"/>
    </source>
</evidence>
<proteinExistence type="predicted"/>
<evidence type="ECO:0000259" key="1">
    <source>
        <dbReference type="Pfam" id="PF04192"/>
    </source>
</evidence>
<sequence length="77" mass="9190">MVWNDRSNVCESNGHFEIANSFLALFLKLHLNDCQKETLIKRKVREIVEENENKYRKIQSMFDQILCLTNFLRNSLV</sequence>